<evidence type="ECO:0000259" key="2">
    <source>
        <dbReference type="Pfam" id="PF02371"/>
    </source>
</evidence>
<proteinExistence type="predicted"/>
<dbReference type="Proteomes" id="UP001550044">
    <property type="component" value="Unassembled WGS sequence"/>
</dbReference>
<evidence type="ECO:0000259" key="1">
    <source>
        <dbReference type="Pfam" id="PF01548"/>
    </source>
</evidence>
<sequence length="176" mass="19561">MGRNVLIYCGIDWAERTHDVALVDDSGQLLAKRHITDDAAGYTILLDLLVEYGDSEENPIPVAIETSRFTEARGLKAYAGASPVTRASGKKSSITRRWVKNDRLNAAGYLWAFASITASPGAKAHYRRRRDERGDWHAAAQRNLFNRMLGQLYYCLKNHTLFDETTAFPTALAAAA</sequence>
<evidence type="ECO:0000313" key="3">
    <source>
        <dbReference type="EMBL" id="MET8435211.1"/>
    </source>
</evidence>
<organism evidence="3 4">
    <name type="scientific">Streptomyces sp. 900116325</name>
    <dbReference type="NCBI Taxonomy" id="3154295"/>
    <lineage>
        <taxon>Bacteria</taxon>
        <taxon>Bacillati</taxon>
        <taxon>Actinomycetota</taxon>
        <taxon>Actinomycetes</taxon>
        <taxon>Kitasatosporales</taxon>
        <taxon>Streptomycetaceae</taxon>
        <taxon>Streptomyces</taxon>
    </lineage>
</organism>
<reference evidence="3 4" key="1">
    <citation type="submission" date="2024-06" db="EMBL/GenBank/DDBJ databases">
        <title>The Natural Products Discovery Center: Release of the First 8490 Sequenced Strains for Exploring Actinobacteria Biosynthetic Diversity.</title>
        <authorList>
            <person name="Kalkreuter E."/>
            <person name="Kautsar S.A."/>
            <person name="Yang D."/>
            <person name="Bader C.D."/>
            <person name="Teijaro C.N."/>
            <person name="Fluegel L."/>
            <person name="Davis C.M."/>
            <person name="Simpson J.R."/>
            <person name="Lauterbach L."/>
            <person name="Steele A.D."/>
            <person name="Gui C."/>
            <person name="Meng S."/>
            <person name="Li G."/>
            <person name="Viehrig K."/>
            <person name="Ye F."/>
            <person name="Su P."/>
            <person name="Kiefer A.F."/>
            <person name="Nichols A."/>
            <person name="Cepeda A.J."/>
            <person name="Yan W."/>
            <person name="Fan B."/>
            <person name="Jiang Y."/>
            <person name="Adhikari A."/>
            <person name="Zheng C.-J."/>
            <person name="Schuster L."/>
            <person name="Cowan T.M."/>
            <person name="Smanski M.J."/>
            <person name="Chevrette M.G."/>
            <person name="De Carvalho L.P.S."/>
            <person name="Shen B."/>
        </authorList>
    </citation>
    <scope>NUCLEOTIDE SEQUENCE [LARGE SCALE GENOMIC DNA]</scope>
    <source>
        <strain evidence="3 4">NPDC005137</strain>
    </source>
</reference>
<evidence type="ECO:0000313" key="4">
    <source>
        <dbReference type="Proteomes" id="UP001550044"/>
    </source>
</evidence>
<dbReference type="Pfam" id="PF02371">
    <property type="entry name" value="Transposase_20"/>
    <property type="match status" value="1"/>
</dbReference>
<dbReference type="InterPro" id="IPR003346">
    <property type="entry name" value="Transposase_20"/>
</dbReference>
<keyword evidence="4" id="KW-1185">Reference proteome</keyword>
<name>A0ABV2UCJ2_9ACTN</name>
<dbReference type="Pfam" id="PF01548">
    <property type="entry name" value="DEDD_Tnp_IS110"/>
    <property type="match status" value="1"/>
</dbReference>
<dbReference type="InterPro" id="IPR002525">
    <property type="entry name" value="Transp_IS110-like_N"/>
</dbReference>
<gene>
    <name evidence="3" type="ORF">ABZV61_20960</name>
</gene>
<dbReference type="PANTHER" id="PTHR33055:SF3">
    <property type="entry name" value="PUTATIVE TRANSPOSASE FOR IS117-RELATED"/>
    <property type="match status" value="1"/>
</dbReference>
<feature type="domain" description="Transposase IS110-like N-terminal" evidence="1">
    <location>
        <begin position="9"/>
        <end position="53"/>
    </location>
</feature>
<accession>A0ABV2UCJ2</accession>
<dbReference type="RefSeq" id="WP_356672037.1">
    <property type="nucleotide sequence ID" value="NZ_JBEXEF010000061.1"/>
</dbReference>
<feature type="domain" description="Transposase IS116/IS110/IS902 C-terminal" evidence="2">
    <location>
        <begin position="66"/>
        <end position="127"/>
    </location>
</feature>
<dbReference type="InterPro" id="IPR047650">
    <property type="entry name" value="Transpos_IS110"/>
</dbReference>
<comment type="caution">
    <text evidence="3">The sequence shown here is derived from an EMBL/GenBank/DDBJ whole genome shotgun (WGS) entry which is preliminary data.</text>
</comment>
<dbReference type="PANTHER" id="PTHR33055">
    <property type="entry name" value="TRANSPOSASE FOR INSERTION SEQUENCE ELEMENT IS1111A"/>
    <property type="match status" value="1"/>
</dbReference>
<dbReference type="EMBL" id="JBEXIP010000016">
    <property type="protein sequence ID" value="MET8435211.1"/>
    <property type="molecule type" value="Genomic_DNA"/>
</dbReference>
<protein>
    <submittedName>
        <fullName evidence="3">Transposase</fullName>
    </submittedName>
</protein>